<dbReference type="InterPro" id="IPR023772">
    <property type="entry name" value="DNA-bd_HTH_TetR-type_CS"/>
</dbReference>
<feature type="region of interest" description="Disordered" evidence="5">
    <location>
        <begin position="204"/>
        <end position="233"/>
    </location>
</feature>
<keyword evidence="1" id="KW-0805">Transcription regulation</keyword>
<keyword evidence="2 4" id="KW-0238">DNA-binding</keyword>
<dbReference type="PRINTS" id="PR00455">
    <property type="entry name" value="HTHTETR"/>
</dbReference>
<dbReference type="Gene3D" id="1.10.357.10">
    <property type="entry name" value="Tetracycline Repressor, domain 2"/>
    <property type="match status" value="1"/>
</dbReference>
<evidence type="ECO:0000313" key="7">
    <source>
        <dbReference type="EMBL" id="WZP14703.1"/>
    </source>
</evidence>
<dbReference type="PROSITE" id="PS50977">
    <property type="entry name" value="HTH_TETR_2"/>
    <property type="match status" value="1"/>
</dbReference>
<dbReference type="RefSeq" id="WP_342022356.1">
    <property type="nucleotide sequence ID" value="NZ_CP151657.1"/>
</dbReference>
<keyword evidence="8" id="KW-1185">Reference proteome</keyword>
<gene>
    <name evidence="7" type="ORF">AAE021_10900</name>
</gene>
<proteinExistence type="predicted"/>
<reference evidence="7 8" key="1">
    <citation type="submission" date="2024-04" db="EMBL/GenBank/DDBJ databases">
        <title>Arthrobacter sp. from Plains bison fecal sample.</title>
        <authorList>
            <person name="Ruzzini A."/>
        </authorList>
    </citation>
    <scope>NUCLEOTIDE SEQUENCE [LARGE SCALE GENOMIC DNA]</scope>
    <source>
        <strain evidence="7 8">EINP1</strain>
    </source>
</reference>
<dbReference type="Proteomes" id="UP001448858">
    <property type="component" value="Chromosome"/>
</dbReference>
<dbReference type="PANTHER" id="PTHR30055:SF238">
    <property type="entry name" value="MYCOFACTOCIN BIOSYNTHESIS TRANSCRIPTIONAL REGULATOR MFTR-RELATED"/>
    <property type="match status" value="1"/>
</dbReference>
<protein>
    <submittedName>
        <fullName evidence="7">TetR family transcriptional regulator</fullName>
    </submittedName>
</protein>
<evidence type="ECO:0000256" key="4">
    <source>
        <dbReference type="PROSITE-ProRule" id="PRU00335"/>
    </source>
</evidence>
<feature type="compositionally biased region" description="Low complexity" evidence="5">
    <location>
        <begin position="212"/>
        <end position="233"/>
    </location>
</feature>
<evidence type="ECO:0000256" key="5">
    <source>
        <dbReference type="SAM" id="MobiDB-lite"/>
    </source>
</evidence>
<dbReference type="SUPFAM" id="SSF46689">
    <property type="entry name" value="Homeodomain-like"/>
    <property type="match status" value="1"/>
</dbReference>
<sequence>MEACGLRERKRTATKVAIITAARTLTAARGVNGFTVEELCEKVGISRRTFFNYFPAKEDAILGSPADEIPADLAEAFIAGGAVSAPGSLSPSLLADFVDFAVALMDRMAISRGEMTALKKAVAAEPRLLQKVMHGSGEAEKAMAALLSAREGIPTDDPRIRAALAVFACLSERAGPAFFEPGNTRSYRSILSGSVTAMQELFAAADPLAGEPPSAVPSTQTPSTSPASPKDNP</sequence>
<evidence type="ECO:0000256" key="1">
    <source>
        <dbReference type="ARBA" id="ARBA00023015"/>
    </source>
</evidence>
<accession>A0ABZ2ZU05</accession>
<feature type="DNA-binding region" description="H-T-H motif" evidence="4">
    <location>
        <begin position="35"/>
        <end position="54"/>
    </location>
</feature>
<dbReference type="PANTHER" id="PTHR30055">
    <property type="entry name" value="HTH-TYPE TRANSCRIPTIONAL REGULATOR RUTR"/>
    <property type="match status" value="1"/>
</dbReference>
<dbReference type="InterPro" id="IPR050109">
    <property type="entry name" value="HTH-type_TetR-like_transc_reg"/>
</dbReference>
<dbReference type="EMBL" id="CP151657">
    <property type="protein sequence ID" value="WZP14703.1"/>
    <property type="molecule type" value="Genomic_DNA"/>
</dbReference>
<dbReference type="InterPro" id="IPR001647">
    <property type="entry name" value="HTH_TetR"/>
</dbReference>
<dbReference type="InterPro" id="IPR009057">
    <property type="entry name" value="Homeodomain-like_sf"/>
</dbReference>
<dbReference type="Pfam" id="PF00440">
    <property type="entry name" value="TetR_N"/>
    <property type="match status" value="1"/>
</dbReference>
<evidence type="ECO:0000259" key="6">
    <source>
        <dbReference type="PROSITE" id="PS50977"/>
    </source>
</evidence>
<evidence type="ECO:0000256" key="2">
    <source>
        <dbReference type="ARBA" id="ARBA00023125"/>
    </source>
</evidence>
<keyword evidence="3" id="KW-0804">Transcription</keyword>
<evidence type="ECO:0000313" key="8">
    <source>
        <dbReference type="Proteomes" id="UP001448858"/>
    </source>
</evidence>
<dbReference type="PROSITE" id="PS01081">
    <property type="entry name" value="HTH_TETR_1"/>
    <property type="match status" value="1"/>
</dbReference>
<name>A0ABZ2ZU05_9MICC</name>
<organism evidence="7 8">
    <name type="scientific">Arthrobacter citreus</name>
    <dbReference type="NCBI Taxonomy" id="1670"/>
    <lineage>
        <taxon>Bacteria</taxon>
        <taxon>Bacillati</taxon>
        <taxon>Actinomycetota</taxon>
        <taxon>Actinomycetes</taxon>
        <taxon>Micrococcales</taxon>
        <taxon>Micrococcaceae</taxon>
        <taxon>Arthrobacter</taxon>
    </lineage>
</organism>
<feature type="domain" description="HTH tetR-type" evidence="6">
    <location>
        <begin position="12"/>
        <end position="72"/>
    </location>
</feature>
<evidence type="ECO:0000256" key="3">
    <source>
        <dbReference type="ARBA" id="ARBA00023163"/>
    </source>
</evidence>